<feature type="compositionally biased region" description="Basic residues" evidence="1">
    <location>
        <begin position="29"/>
        <end position="40"/>
    </location>
</feature>
<evidence type="ECO:0000313" key="2">
    <source>
        <dbReference type="EMBL" id="MPC10921.1"/>
    </source>
</evidence>
<sequence>MQSAITGQTRGAGRLTGRGGILGRSAPRPARRSPQRRGARRRGDGAASVCGAPELGSAVPRCSSHARTPPRVTRVLPVSSGRQGREMRHAWVAVVVVAAVSGGTAVLANHDLPQQEAAQPRAARILPRPFQAEGPMNARTAGWVAAAYGMLQALKCETQRWTTERECRAAQRVPRRKMQVWATPAGRGRFVARLPDGSLARRGGHGGVVMLDPFPDASWGHPLLLLLVADNTSHTHCTRTAGHWLGESTPSVLQAHTVGEADTGCSWTTLNYMPPSFPPRLTPVGKASLGRRRRQCCLASHVYAAAGSGEYSWGHEFSSHWLHYNHLDSCTARVHQASLERPECPK</sequence>
<dbReference type="EMBL" id="VSRR010000136">
    <property type="protein sequence ID" value="MPC10921.1"/>
    <property type="molecule type" value="Genomic_DNA"/>
</dbReference>
<accession>A0A5B7CQ40</accession>
<dbReference type="PANTHER" id="PTHR35842">
    <property type="entry name" value="SI:CH211-67E16.11"/>
    <property type="match status" value="1"/>
</dbReference>
<organism evidence="2 3">
    <name type="scientific">Portunus trituberculatus</name>
    <name type="common">Swimming crab</name>
    <name type="synonym">Neptunus trituberculatus</name>
    <dbReference type="NCBI Taxonomy" id="210409"/>
    <lineage>
        <taxon>Eukaryota</taxon>
        <taxon>Metazoa</taxon>
        <taxon>Ecdysozoa</taxon>
        <taxon>Arthropoda</taxon>
        <taxon>Crustacea</taxon>
        <taxon>Multicrustacea</taxon>
        <taxon>Malacostraca</taxon>
        <taxon>Eumalacostraca</taxon>
        <taxon>Eucarida</taxon>
        <taxon>Decapoda</taxon>
        <taxon>Pleocyemata</taxon>
        <taxon>Brachyura</taxon>
        <taxon>Eubrachyura</taxon>
        <taxon>Portunoidea</taxon>
        <taxon>Portunidae</taxon>
        <taxon>Portuninae</taxon>
        <taxon>Portunus</taxon>
    </lineage>
</organism>
<name>A0A5B7CQ40_PORTR</name>
<dbReference type="OrthoDB" id="6132489at2759"/>
<comment type="caution">
    <text evidence="2">The sequence shown here is derived from an EMBL/GenBank/DDBJ whole genome shotgun (WGS) entry which is preliminary data.</text>
</comment>
<protein>
    <submittedName>
        <fullName evidence="2">Uncharacterized protein</fullName>
    </submittedName>
</protein>
<keyword evidence="3" id="KW-1185">Reference proteome</keyword>
<dbReference type="Proteomes" id="UP000324222">
    <property type="component" value="Unassembled WGS sequence"/>
</dbReference>
<feature type="compositionally biased region" description="Low complexity" evidence="1">
    <location>
        <begin position="1"/>
        <end position="13"/>
    </location>
</feature>
<gene>
    <name evidence="2" type="ORF">E2C01_003565</name>
</gene>
<evidence type="ECO:0000256" key="1">
    <source>
        <dbReference type="SAM" id="MobiDB-lite"/>
    </source>
</evidence>
<evidence type="ECO:0000313" key="3">
    <source>
        <dbReference type="Proteomes" id="UP000324222"/>
    </source>
</evidence>
<proteinExistence type="predicted"/>
<dbReference type="PANTHER" id="PTHR35842:SF1">
    <property type="entry name" value="SI:CH211-67E16.11"/>
    <property type="match status" value="1"/>
</dbReference>
<feature type="region of interest" description="Disordered" evidence="1">
    <location>
        <begin position="1"/>
        <end position="68"/>
    </location>
</feature>
<reference evidence="2 3" key="1">
    <citation type="submission" date="2019-05" db="EMBL/GenBank/DDBJ databases">
        <title>Another draft genome of Portunus trituberculatus and its Hox gene families provides insights of decapod evolution.</title>
        <authorList>
            <person name="Jeong J.-H."/>
            <person name="Song I."/>
            <person name="Kim S."/>
            <person name="Choi T."/>
            <person name="Kim D."/>
            <person name="Ryu S."/>
            <person name="Kim W."/>
        </authorList>
    </citation>
    <scope>NUCLEOTIDE SEQUENCE [LARGE SCALE GENOMIC DNA]</scope>
    <source>
        <tissue evidence="2">Muscle</tissue>
    </source>
</reference>
<dbReference type="AlphaFoldDB" id="A0A5B7CQ40"/>